<dbReference type="FunFam" id="3.20.10.10:FF:000002">
    <property type="entry name" value="D-alanine aminotransferase"/>
    <property type="match status" value="1"/>
</dbReference>
<dbReference type="InterPro" id="IPR018300">
    <property type="entry name" value="Aminotrans_IV_CS"/>
</dbReference>
<dbReference type="NCBIfam" id="NF004761">
    <property type="entry name" value="PRK06092.1"/>
    <property type="match status" value="1"/>
</dbReference>
<comment type="caution">
    <text evidence="15">The sequence shown here is derived from an EMBL/GenBank/DDBJ whole genome shotgun (WGS) entry which is preliminary data.</text>
</comment>
<dbReference type="InterPro" id="IPR036038">
    <property type="entry name" value="Aminotransferase-like"/>
</dbReference>
<evidence type="ECO:0000256" key="13">
    <source>
        <dbReference type="RuleBase" id="RU004106"/>
    </source>
</evidence>
<evidence type="ECO:0000256" key="8">
    <source>
        <dbReference type="ARBA" id="ARBA00035676"/>
    </source>
</evidence>
<keyword evidence="6 15" id="KW-0456">Lyase</keyword>
<dbReference type="InterPro" id="IPR043131">
    <property type="entry name" value="BCAT-like_N"/>
</dbReference>
<dbReference type="NCBIfam" id="TIGR03461">
    <property type="entry name" value="pabC_Proteo"/>
    <property type="match status" value="1"/>
</dbReference>
<evidence type="ECO:0000256" key="6">
    <source>
        <dbReference type="ARBA" id="ARBA00023239"/>
    </source>
</evidence>
<proteinExistence type="inferred from homology"/>
<reference evidence="15" key="1">
    <citation type="journal article" date="2020" name="mSystems">
        <title>Genome- and Community-Level Interaction Insights into Carbon Utilization and Element Cycling Functions of Hydrothermarchaeota in Hydrothermal Sediment.</title>
        <authorList>
            <person name="Zhou Z."/>
            <person name="Liu Y."/>
            <person name="Xu W."/>
            <person name="Pan J."/>
            <person name="Luo Z.H."/>
            <person name="Li M."/>
        </authorList>
    </citation>
    <scope>NUCLEOTIDE SEQUENCE [LARGE SCALE GENOMIC DNA]</scope>
    <source>
        <strain evidence="15">HyVt-493</strain>
    </source>
</reference>
<protein>
    <recommendedName>
        <fullName evidence="11 12">Aminodeoxychorismate lyase</fullName>
        <ecNumber evidence="8 12">4.1.3.38</ecNumber>
    </recommendedName>
</protein>
<evidence type="ECO:0000256" key="12">
    <source>
        <dbReference type="NCBIfam" id="TIGR03461"/>
    </source>
</evidence>
<dbReference type="GO" id="GO:0030170">
    <property type="term" value="F:pyridoxal phosphate binding"/>
    <property type="evidence" value="ECO:0007669"/>
    <property type="project" value="InterPro"/>
</dbReference>
<dbReference type="PANTHER" id="PTHR42743:SF2">
    <property type="entry name" value="AMINODEOXYCHORISMATE LYASE"/>
    <property type="match status" value="1"/>
</dbReference>
<evidence type="ECO:0000256" key="11">
    <source>
        <dbReference type="ARBA" id="ARBA00069174"/>
    </source>
</evidence>
<dbReference type="GO" id="GO:0008153">
    <property type="term" value="P:4-aminobenzoate biosynthetic process"/>
    <property type="evidence" value="ECO:0007669"/>
    <property type="project" value="UniProtKB-UniRule"/>
</dbReference>
<evidence type="ECO:0000256" key="10">
    <source>
        <dbReference type="ARBA" id="ARBA00054027"/>
    </source>
</evidence>
<dbReference type="AlphaFoldDB" id="A0A7V2T1R5"/>
<dbReference type="PANTHER" id="PTHR42743">
    <property type="entry name" value="AMINO-ACID AMINOTRANSFERASE"/>
    <property type="match status" value="1"/>
</dbReference>
<dbReference type="EC" id="4.1.3.38" evidence="8 12"/>
<evidence type="ECO:0000256" key="9">
    <source>
        <dbReference type="ARBA" id="ARBA00049529"/>
    </source>
</evidence>
<evidence type="ECO:0000256" key="5">
    <source>
        <dbReference type="ARBA" id="ARBA00022909"/>
    </source>
</evidence>
<dbReference type="GO" id="GO:0046656">
    <property type="term" value="P:folic acid biosynthetic process"/>
    <property type="evidence" value="ECO:0007669"/>
    <property type="project" value="UniProtKB-KW"/>
</dbReference>
<evidence type="ECO:0000256" key="4">
    <source>
        <dbReference type="ARBA" id="ARBA00022898"/>
    </source>
</evidence>
<dbReference type="PROSITE" id="PS00770">
    <property type="entry name" value="AA_TRANSFER_CLASS_4"/>
    <property type="match status" value="1"/>
</dbReference>
<name>A0A7V2T1R5_LEUMU</name>
<dbReference type="GO" id="GO:0008696">
    <property type="term" value="F:4-amino-4-deoxychorismate lyase activity"/>
    <property type="evidence" value="ECO:0007669"/>
    <property type="project" value="UniProtKB-UniRule"/>
</dbReference>
<dbReference type="Gene3D" id="3.30.470.10">
    <property type="match status" value="1"/>
</dbReference>
<dbReference type="InterPro" id="IPR001544">
    <property type="entry name" value="Aminotrans_IV"/>
</dbReference>
<comment type="catalytic activity">
    <reaction evidence="9">
        <text>4-amino-4-deoxychorismate = 4-aminobenzoate + pyruvate + H(+)</text>
        <dbReference type="Rhea" id="RHEA:16201"/>
        <dbReference type="ChEBI" id="CHEBI:15361"/>
        <dbReference type="ChEBI" id="CHEBI:15378"/>
        <dbReference type="ChEBI" id="CHEBI:17836"/>
        <dbReference type="ChEBI" id="CHEBI:58406"/>
        <dbReference type="EC" id="4.1.3.38"/>
    </reaction>
</comment>
<evidence type="ECO:0000256" key="14">
    <source>
        <dbReference type="RuleBase" id="RU004516"/>
    </source>
</evidence>
<dbReference type="Pfam" id="PF01063">
    <property type="entry name" value="Aminotran_4"/>
    <property type="match status" value="1"/>
</dbReference>
<organism evidence="15">
    <name type="scientific">Leucothrix mucor</name>
    <dbReference type="NCBI Taxonomy" id="45248"/>
    <lineage>
        <taxon>Bacteria</taxon>
        <taxon>Pseudomonadati</taxon>
        <taxon>Pseudomonadota</taxon>
        <taxon>Gammaproteobacteria</taxon>
        <taxon>Thiotrichales</taxon>
        <taxon>Thiotrichaceae</taxon>
        <taxon>Leucothrix</taxon>
    </lineage>
</organism>
<comment type="subunit">
    <text evidence="3">Homodimer.</text>
</comment>
<keyword evidence="4 14" id="KW-0663">Pyridoxal phosphate</keyword>
<comment type="similarity">
    <text evidence="2 13">Belongs to the class-IV pyridoxal-phosphate-dependent aminotransferase family.</text>
</comment>
<dbReference type="Proteomes" id="UP000885750">
    <property type="component" value="Unassembled WGS sequence"/>
</dbReference>
<dbReference type="InterPro" id="IPR043132">
    <property type="entry name" value="BCAT-like_C"/>
</dbReference>
<evidence type="ECO:0000313" key="15">
    <source>
        <dbReference type="EMBL" id="HFC91824.1"/>
    </source>
</evidence>
<comment type="pathway">
    <text evidence="7">Cofactor biosynthesis; tetrahydrofolate biosynthesis; 4-aminobenzoate from chorismate: step 2/2.</text>
</comment>
<evidence type="ECO:0000256" key="1">
    <source>
        <dbReference type="ARBA" id="ARBA00001933"/>
    </source>
</evidence>
<keyword evidence="5" id="KW-0289">Folate biosynthesis</keyword>
<gene>
    <name evidence="15" type="ORF">ENJ51_03340</name>
</gene>
<dbReference type="EMBL" id="DRMS01000139">
    <property type="protein sequence ID" value="HFC91824.1"/>
    <property type="molecule type" value="Genomic_DNA"/>
</dbReference>
<evidence type="ECO:0000256" key="7">
    <source>
        <dbReference type="ARBA" id="ARBA00035633"/>
    </source>
</evidence>
<dbReference type="GO" id="GO:0005829">
    <property type="term" value="C:cytosol"/>
    <property type="evidence" value="ECO:0007669"/>
    <property type="project" value="TreeGrafter"/>
</dbReference>
<evidence type="ECO:0000256" key="3">
    <source>
        <dbReference type="ARBA" id="ARBA00011738"/>
    </source>
</evidence>
<sequence>MHSVLAALTEHLFLRKFNVVTLVNGQFQDSLPVSDRGLQYGDGVWETILISSGKLILLDEHLKRLQWGCHSLKIISLDESALHQEIQLISKDVNYSILKIIITRGSGGRGYSAQGLHSPTRILSLHKPPETIDYYRNSGINIQYCTTQLSHNPQLSGFKTLNCLEQVLARSELGDDYQEGLVSDIDGNIIEGTMSNLFLIVGEQVITPLLTQCGIQGIMRAYIMSLLANENIELIERNISKQDINNADKIFFTNSVIGLWFVTKINGIEISADKEHHDDKIINTLQYNISKLEGNHQ</sequence>
<dbReference type="InterPro" id="IPR017824">
    <property type="entry name" value="Aminodeoxychorismate_lyase_IV"/>
</dbReference>
<comment type="cofactor">
    <cofactor evidence="1 14">
        <name>pyridoxal 5'-phosphate</name>
        <dbReference type="ChEBI" id="CHEBI:597326"/>
    </cofactor>
</comment>
<accession>A0A7V2T1R5</accession>
<evidence type="ECO:0000256" key="2">
    <source>
        <dbReference type="ARBA" id="ARBA00009320"/>
    </source>
</evidence>
<dbReference type="Gene3D" id="3.20.10.10">
    <property type="entry name" value="D-amino Acid Aminotransferase, subunit A, domain 2"/>
    <property type="match status" value="1"/>
</dbReference>
<comment type="function">
    <text evidence="10">Involved in the biosynthesis of p-aminobenzoate (PABA), a precursor of tetrahydrofolate. Converts 4-amino-4-deoxychorismate into 4-aminobenzoate (PABA) and pyruvate.</text>
</comment>
<dbReference type="SUPFAM" id="SSF56752">
    <property type="entry name" value="D-aminoacid aminotransferase-like PLP-dependent enzymes"/>
    <property type="match status" value="1"/>
</dbReference>
<dbReference type="InterPro" id="IPR050571">
    <property type="entry name" value="Class-IV_PLP-Dep_Aminotrnsfr"/>
</dbReference>